<dbReference type="AlphaFoldDB" id="A0A7S9L381"/>
<gene>
    <name evidence="1" type="ORF">IZT61_10570</name>
</gene>
<dbReference type="RefSeq" id="WP_196101093.1">
    <property type="nucleotide sequence ID" value="NZ_CP064939.1"/>
</dbReference>
<dbReference type="PROSITE" id="PS51257">
    <property type="entry name" value="PROKAR_LIPOPROTEIN"/>
    <property type="match status" value="1"/>
</dbReference>
<dbReference type="KEGG" id="pex:IZT61_10570"/>
<keyword evidence="2" id="KW-1185">Reference proteome</keyword>
<name>A0A7S9L381_9SPHI</name>
<accession>A0A7S9L381</accession>
<evidence type="ECO:0000313" key="2">
    <source>
        <dbReference type="Proteomes" id="UP000594759"/>
    </source>
</evidence>
<protein>
    <recommendedName>
        <fullName evidence="3">DUF4377 domain-containing protein</fullName>
    </recommendedName>
</protein>
<evidence type="ECO:0000313" key="1">
    <source>
        <dbReference type="EMBL" id="QPH41656.1"/>
    </source>
</evidence>
<proteinExistence type="predicted"/>
<reference evidence="1 2" key="1">
    <citation type="submission" date="2020-11" db="EMBL/GenBank/DDBJ databases">
        <title>Pedobacter endophytica, an endophytic bacteria isolated form Carex pumila.</title>
        <authorList>
            <person name="Peng Y."/>
            <person name="Jiang L."/>
            <person name="Lee J."/>
        </authorList>
    </citation>
    <scope>NUCLEOTIDE SEQUENCE [LARGE SCALE GENOMIC DNA]</scope>
    <source>
        <strain evidence="1 2">JBR3-12</strain>
    </source>
</reference>
<dbReference type="Proteomes" id="UP000594759">
    <property type="component" value="Chromosome"/>
</dbReference>
<evidence type="ECO:0008006" key="3">
    <source>
        <dbReference type="Google" id="ProtNLM"/>
    </source>
</evidence>
<dbReference type="EMBL" id="CP064939">
    <property type="protein sequence ID" value="QPH41656.1"/>
    <property type="molecule type" value="Genomic_DNA"/>
</dbReference>
<sequence length="193" mass="22206">MRYLYLFIAATLFVSCKKDPLNATSGQVVTLFVDHYATAGDQKLYVLPSKTPATTYLEGFDERELGYTYEVKAQMYIPKDPPQDGPDRWYKFVRVVSKERYFGTEPFEISLKNNSIFGSTLAVWIDKNIIYYSNYVLIPENEAVKKQLDELVALRQKFHTDQDWANNVVLKATVTHDPNNRAKGYLVSNVIVQ</sequence>
<organism evidence="1 2">
    <name type="scientific">Pedobacter endophyticus</name>
    <dbReference type="NCBI Taxonomy" id="2789740"/>
    <lineage>
        <taxon>Bacteria</taxon>
        <taxon>Pseudomonadati</taxon>
        <taxon>Bacteroidota</taxon>
        <taxon>Sphingobacteriia</taxon>
        <taxon>Sphingobacteriales</taxon>
        <taxon>Sphingobacteriaceae</taxon>
        <taxon>Pedobacter</taxon>
    </lineage>
</organism>